<evidence type="ECO:0000256" key="2">
    <source>
        <dbReference type="SAM" id="Coils"/>
    </source>
</evidence>
<dbReference type="AlphaFoldDB" id="A0AAU2H863"/>
<dbReference type="Gene3D" id="1.10.10.2840">
    <property type="entry name" value="PucR C-terminal helix-turn-helix domain"/>
    <property type="match status" value="1"/>
</dbReference>
<dbReference type="Pfam" id="PF13185">
    <property type="entry name" value="GAF_2"/>
    <property type="match status" value="1"/>
</dbReference>
<dbReference type="PANTHER" id="PTHR33744">
    <property type="entry name" value="CARBOHYDRATE DIACID REGULATOR"/>
    <property type="match status" value="1"/>
</dbReference>
<organism evidence="4">
    <name type="scientific">Streptomyces sp. NBC_00060</name>
    <dbReference type="NCBI Taxonomy" id="2975636"/>
    <lineage>
        <taxon>Bacteria</taxon>
        <taxon>Bacillati</taxon>
        <taxon>Actinomycetota</taxon>
        <taxon>Actinomycetes</taxon>
        <taxon>Kitasatosporales</taxon>
        <taxon>Streptomycetaceae</taxon>
        <taxon>Streptomyces</taxon>
    </lineage>
</organism>
<dbReference type="InterPro" id="IPR025736">
    <property type="entry name" value="PucR_C-HTH_dom"/>
</dbReference>
<dbReference type="PANTHER" id="PTHR33744:SF1">
    <property type="entry name" value="DNA-BINDING TRANSCRIPTIONAL ACTIVATOR ADER"/>
    <property type="match status" value="1"/>
</dbReference>
<dbReference type="Gene3D" id="3.30.450.40">
    <property type="match status" value="1"/>
</dbReference>
<dbReference type="Pfam" id="PF17853">
    <property type="entry name" value="GGDEF_2"/>
    <property type="match status" value="1"/>
</dbReference>
<proteinExistence type="inferred from homology"/>
<accession>A0AAU2H863</accession>
<name>A0AAU2H863_9ACTN</name>
<dbReference type="SUPFAM" id="SSF55781">
    <property type="entry name" value="GAF domain-like"/>
    <property type="match status" value="1"/>
</dbReference>
<comment type="similarity">
    <text evidence="1">Belongs to the CdaR family.</text>
</comment>
<reference evidence="4" key="1">
    <citation type="submission" date="2022-10" db="EMBL/GenBank/DDBJ databases">
        <title>The complete genomes of actinobacterial strains from the NBC collection.</title>
        <authorList>
            <person name="Joergensen T.S."/>
            <person name="Alvarez Arevalo M."/>
            <person name="Sterndorff E.B."/>
            <person name="Faurdal D."/>
            <person name="Vuksanovic O."/>
            <person name="Mourched A.-S."/>
            <person name="Charusanti P."/>
            <person name="Shaw S."/>
            <person name="Blin K."/>
            <person name="Weber T."/>
        </authorList>
    </citation>
    <scope>NUCLEOTIDE SEQUENCE</scope>
    <source>
        <strain evidence="4">NBC_00060</strain>
    </source>
</reference>
<feature type="coiled-coil region" evidence="2">
    <location>
        <begin position="47"/>
        <end position="74"/>
    </location>
</feature>
<dbReference type="EMBL" id="CP108253">
    <property type="protein sequence ID" value="WTU44297.1"/>
    <property type="molecule type" value="Genomic_DNA"/>
</dbReference>
<dbReference type="InterPro" id="IPR042070">
    <property type="entry name" value="PucR_C-HTH_sf"/>
</dbReference>
<keyword evidence="2" id="KW-0175">Coiled coil</keyword>
<dbReference type="InterPro" id="IPR051448">
    <property type="entry name" value="CdaR-like_regulators"/>
</dbReference>
<dbReference type="SMART" id="SM00065">
    <property type="entry name" value="GAF"/>
    <property type="match status" value="1"/>
</dbReference>
<dbReference type="Pfam" id="PF13556">
    <property type="entry name" value="HTH_30"/>
    <property type="match status" value="1"/>
</dbReference>
<feature type="domain" description="GAF" evidence="3">
    <location>
        <begin position="86"/>
        <end position="236"/>
    </location>
</feature>
<evidence type="ECO:0000259" key="3">
    <source>
        <dbReference type="SMART" id="SM00065"/>
    </source>
</evidence>
<evidence type="ECO:0000313" key="4">
    <source>
        <dbReference type="EMBL" id="WTU44297.1"/>
    </source>
</evidence>
<evidence type="ECO:0000256" key="1">
    <source>
        <dbReference type="ARBA" id="ARBA00006754"/>
    </source>
</evidence>
<dbReference type="InterPro" id="IPR029016">
    <property type="entry name" value="GAF-like_dom_sf"/>
</dbReference>
<protein>
    <submittedName>
        <fullName evidence="4">Helix-turn-helix domain-containing protein</fullName>
    </submittedName>
</protein>
<dbReference type="InterPro" id="IPR003018">
    <property type="entry name" value="GAF"/>
</dbReference>
<gene>
    <name evidence="4" type="ORF">OHV25_34305</name>
</gene>
<sequence length="642" mass="69092">MSEDTATLSGAVTYLELLAMRSSRGAFSQPALQARRGGAPPHVVDDLERAEQLALGVEQQMADLERRKNELALLMDTTRALAEQEDLDSLLTTLVRRTRLLLHVDMAWVLLLDGEDGSCIRAADGAISVLGGVARVPVWQGLNAIKAVGQSPVWTSDCHRDDTIPRSEHIEAVVLEEGLTALLAVPLRSAGKVVGVLFGGDRVARSYTADEVATMSTVANYAVAAVKSVQALELARGRVTELAAELDRLRTGERARRQTAQDGRRLVELALGGVDVKAFTVTAGQTLDGSVWLRDENDDTMARTSGRWDDEEELAAATFTARAEQRVVHLDDGTVVVPVRTGEEDRGAFVLRCPAERTPDMDLVRYAVQAAAILVTLSRGGESADRKFRDEALDRLLNGVPFSRRCQRRLKGLGLDLSRRHAVIVTQLPVGDGHALSTWTSTFVWLRGGARTVHNGHLVILLPHSDAREAARDVKQRLAKTLGRPVAVGAASAGGGPEELLAAYQEAAACLDVLTILGKEDADTPAMADELGFVGMLLGGSRDIGAFIEQTLGPILTYDERRSTNLAATLEAYFAAGASPTYAAEALRVHTNTVARRLERVSQLLGPEWQQPGPALEIQLALRLSKVSASLRGHAVAGQVVR</sequence>
<dbReference type="InterPro" id="IPR041522">
    <property type="entry name" value="CdaR_GGDEF"/>
</dbReference>